<name>A0A6G1S4J3_9ACAR</name>
<dbReference type="GO" id="GO:1901096">
    <property type="term" value="P:regulation of autophagosome maturation"/>
    <property type="evidence" value="ECO:0007669"/>
    <property type="project" value="TreeGrafter"/>
</dbReference>
<reference evidence="6" key="1">
    <citation type="submission" date="2018-10" db="EMBL/GenBank/DDBJ databases">
        <title>Transcriptome assembly of Aceria tosichella (Wheat curl mite) Type 2.</title>
        <authorList>
            <person name="Scully E.D."/>
            <person name="Geib S.M."/>
            <person name="Palmer N.A."/>
            <person name="Gupta A.K."/>
            <person name="Sarath G."/>
            <person name="Tatineni S."/>
        </authorList>
    </citation>
    <scope>NUCLEOTIDE SEQUENCE</scope>
    <source>
        <strain evidence="6">LincolnNE</strain>
    </source>
</reference>
<accession>A0A6G1S4J3</accession>
<protein>
    <submittedName>
        <fullName evidence="6">Protein CLEC16A</fullName>
    </submittedName>
</protein>
<dbReference type="EMBL" id="GGYP01000508">
    <property type="protein sequence ID" value="MDE45279.1"/>
    <property type="molecule type" value="Transcribed_RNA"/>
</dbReference>
<sequence>MIQILGWQRIATITTNANTHTHHTYTLAMFKKTHWFTHWTSKPKNPLSLDHLRFLCNVMSKNNIVTEQNKTLLVETLRQIAEILIWGDQNDSSVFDFFLERNMLSFFLDIMKQKCGNYVTVQLLQTLNILFENIRHETSLYYLLSNNHVNSIIMHKFDLSDEEVMAYYISFLKTLSFKLNPHTIHFFFNGTDFPLYTEAIKYFNHPEKMVRIAVRILTLNVFKVDEKSMLKFITGQTVPCLSDLVHFIRDNVITIEKYLKESSTSSPSTPQPTTPTQSPISYDISPKTIGINNKLQNSTTSNLHLSPNSFSGGNNKNNLDKLLLRIDDLFAEHLDHLHYLNDILMLKISNINRILSDNLMHHLIKPLVDAYKDDPHNSMIRLFTLEFTTSILSKVLATSLHEDLHDDEECENINNVSDESRDRLTNDVKDCNDKQELNNNKLSSAQLAIVEQSKEIAEIKVRTLLKTDAEQQMTYLSLFDAEFNDMKNKRLTVEYLLMDALGGSSSSCKQLSFELKPAPKATSNSKANLSQKKSTNSEMNRARYQIRDFLLWRQLLLNIKNEKDRELSLKNTSWLSYAKLLQWLE</sequence>
<feature type="domain" description="CLEC16A/TT9 C-terminal" evidence="5">
    <location>
        <begin position="326"/>
        <end position="368"/>
    </location>
</feature>
<dbReference type="PANTHER" id="PTHR21481">
    <property type="entry name" value="PROTEIN CLEC16A"/>
    <property type="match status" value="1"/>
</dbReference>
<dbReference type="Pfam" id="PF09758">
    <property type="entry name" value="FPL"/>
    <property type="match status" value="1"/>
</dbReference>
<dbReference type="GO" id="GO:0005794">
    <property type="term" value="C:Golgi apparatus"/>
    <property type="evidence" value="ECO:0007669"/>
    <property type="project" value="TreeGrafter"/>
</dbReference>
<gene>
    <name evidence="6" type="primary">Clec16a</name>
    <name evidence="6" type="ORF">g.13086</name>
</gene>
<dbReference type="PANTHER" id="PTHR21481:SF0">
    <property type="entry name" value="PROTEIN CLEC16A"/>
    <property type="match status" value="1"/>
</dbReference>
<dbReference type="InterPro" id="IPR045820">
    <property type="entry name" value="CLEC16A/TT9_C"/>
</dbReference>
<dbReference type="GO" id="GO:0007034">
    <property type="term" value="P:vacuolar transport"/>
    <property type="evidence" value="ECO:0007669"/>
    <property type="project" value="TreeGrafter"/>
</dbReference>
<dbReference type="InterPro" id="IPR039272">
    <property type="entry name" value="CLEC16A/TT9"/>
</dbReference>
<feature type="region of interest" description="Disordered" evidence="3">
    <location>
        <begin position="519"/>
        <end position="538"/>
    </location>
</feature>
<organism evidence="6">
    <name type="scientific">Aceria tosichella</name>
    <name type="common">wheat curl mite</name>
    <dbReference type="NCBI Taxonomy" id="561515"/>
    <lineage>
        <taxon>Eukaryota</taxon>
        <taxon>Metazoa</taxon>
        <taxon>Ecdysozoa</taxon>
        <taxon>Arthropoda</taxon>
        <taxon>Chelicerata</taxon>
        <taxon>Arachnida</taxon>
        <taxon>Acari</taxon>
        <taxon>Acariformes</taxon>
        <taxon>Trombidiformes</taxon>
        <taxon>Prostigmata</taxon>
        <taxon>Eupodina</taxon>
        <taxon>Eriophyoidea</taxon>
        <taxon>Eriophyidae</taxon>
        <taxon>Eriophyinae</taxon>
        <taxon>Aceriini</taxon>
        <taxon>Aceria</taxon>
    </lineage>
</organism>
<evidence type="ECO:0000313" key="6">
    <source>
        <dbReference type="EMBL" id="MDE45279.1"/>
    </source>
</evidence>
<dbReference type="Pfam" id="PF19439">
    <property type="entry name" value="CLEC16A_C"/>
    <property type="match status" value="1"/>
</dbReference>
<dbReference type="AlphaFoldDB" id="A0A6G1S4J3"/>
<dbReference type="GO" id="GO:0016197">
    <property type="term" value="P:endosomal transport"/>
    <property type="evidence" value="ECO:0007669"/>
    <property type="project" value="TreeGrafter"/>
</dbReference>
<dbReference type="GO" id="GO:0006914">
    <property type="term" value="P:autophagy"/>
    <property type="evidence" value="ECO:0007669"/>
    <property type="project" value="UniProtKB-KW"/>
</dbReference>
<dbReference type="InterPro" id="IPR019155">
    <property type="entry name" value="CLEC16A/TT9_N"/>
</dbReference>
<evidence type="ECO:0000259" key="4">
    <source>
        <dbReference type="Pfam" id="PF09758"/>
    </source>
</evidence>
<evidence type="ECO:0000256" key="1">
    <source>
        <dbReference type="ARBA" id="ARBA00006441"/>
    </source>
</evidence>
<feature type="domain" description="FPL" evidence="4">
    <location>
        <begin position="77"/>
        <end position="222"/>
    </location>
</feature>
<comment type="similarity">
    <text evidence="1">Belongs to the CLEC16A/gop-1 family.</text>
</comment>
<evidence type="ECO:0000256" key="3">
    <source>
        <dbReference type="SAM" id="MobiDB-lite"/>
    </source>
</evidence>
<evidence type="ECO:0000256" key="2">
    <source>
        <dbReference type="ARBA" id="ARBA00023006"/>
    </source>
</evidence>
<proteinExistence type="inferred from homology"/>
<feature type="compositionally biased region" description="Polar residues" evidence="3">
    <location>
        <begin position="521"/>
        <end position="538"/>
    </location>
</feature>
<evidence type="ECO:0000259" key="5">
    <source>
        <dbReference type="Pfam" id="PF19439"/>
    </source>
</evidence>
<dbReference type="GO" id="GO:0005770">
    <property type="term" value="C:late endosome"/>
    <property type="evidence" value="ECO:0007669"/>
    <property type="project" value="TreeGrafter"/>
</dbReference>
<keyword evidence="2" id="KW-0072">Autophagy</keyword>